<reference evidence="14" key="1">
    <citation type="submission" date="2022-01" db="EMBL/GenBank/DDBJ databases">
        <authorList>
            <person name="King R."/>
        </authorList>
    </citation>
    <scope>NUCLEOTIDE SEQUENCE</scope>
</reference>
<dbReference type="InterPro" id="IPR000689">
    <property type="entry name" value="UbQ_mOase_COQ6"/>
</dbReference>
<comment type="catalytic activity">
    <reaction evidence="12">
        <text>a 2-methoxy-6-(all-trans-polyprenyl)phenol + 2 reduced [2Fe-2S]-[ferredoxin] + O2 + 2 H(+) = a 2-methoxy-6-(all-trans-polyprenyl)benzene-1,4-diol + 2 oxidized [2Fe-2S]-[ferredoxin] + H2O</text>
        <dbReference type="Rhea" id="RHEA:81183"/>
        <dbReference type="Rhea" id="RHEA-COMP:9551"/>
        <dbReference type="Rhea" id="RHEA-COMP:10000"/>
        <dbReference type="Rhea" id="RHEA-COMP:10001"/>
        <dbReference type="Rhea" id="RHEA-COMP:10858"/>
        <dbReference type="ChEBI" id="CHEBI:15377"/>
        <dbReference type="ChEBI" id="CHEBI:15378"/>
        <dbReference type="ChEBI" id="CHEBI:15379"/>
        <dbReference type="ChEBI" id="CHEBI:33737"/>
        <dbReference type="ChEBI" id="CHEBI:33738"/>
        <dbReference type="ChEBI" id="CHEBI:62731"/>
        <dbReference type="ChEBI" id="CHEBI:84166"/>
        <dbReference type="EC" id="1.14.15.46"/>
    </reaction>
</comment>
<dbReference type="NCBIfam" id="TIGR01988">
    <property type="entry name" value="Ubi-OHases"/>
    <property type="match status" value="1"/>
</dbReference>
<keyword evidence="10 12" id="KW-0496">Mitochondrion</keyword>
<accession>A0A9N9S2H9</accession>
<evidence type="ECO:0000256" key="1">
    <source>
        <dbReference type="ARBA" id="ARBA00001974"/>
    </source>
</evidence>
<evidence type="ECO:0000256" key="3">
    <source>
        <dbReference type="ARBA" id="ARBA00022630"/>
    </source>
</evidence>
<dbReference type="FunFam" id="3.50.50.60:FF:000086">
    <property type="entry name" value="Ubiquinone biosynthesis monooxygenase COQ6, mitochondrial"/>
    <property type="match status" value="1"/>
</dbReference>
<keyword evidence="11 12" id="KW-0472">Membrane</keyword>
<dbReference type="EC" id="1.14.15.46" evidence="12"/>
<gene>
    <name evidence="12" type="primary">coq6</name>
    <name evidence="14" type="ORF">CHIRRI_LOCUS10840</name>
</gene>
<dbReference type="InterPro" id="IPR051205">
    <property type="entry name" value="UbiH/COQ6_monooxygenase"/>
</dbReference>
<dbReference type="HAMAP" id="MF_03193">
    <property type="entry name" value="COQ6_monooxygenase"/>
    <property type="match status" value="1"/>
</dbReference>
<dbReference type="Gene3D" id="3.50.50.60">
    <property type="entry name" value="FAD/NAD(P)-binding domain"/>
    <property type="match status" value="2"/>
</dbReference>
<keyword evidence="6 12" id="KW-0274">FAD</keyword>
<dbReference type="GO" id="GO:0120538">
    <property type="term" value="F:2-methoxy-6-polyprenolphenol 4-hydroxylase activity"/>
    <property type="evidence" value="ECO:0007669"/>
    <property type="project" value="UniProtKB-EC"/>
</dbReference>
<keyword evidence="9 12" id="KW-0503">Monooxygenase</keyword>
<dbReference type="GO" id="GO:0016712">
    <property type="term" value="F:oxidoreductase activity, acting on paired donors, with incorporation or reduction of molecular oxygen, reduced flavin or flavoprotein as one donor, and incorporation of one atom of oxygen"/>
    <property type="evidence" value="ECO:0007669"/>
    <property type="project" value="UniProtKB-UniRule"/>
</dbReference>
<comment type="cofactor">
    <cofactor evidence="1 12">
        <name>FAD</name>
        <dbReference type="ChEBI" id="CHEBI:57692"/>
    </cofactor>
</comment>
<evidence type="ECO:0000256" key="8">
    <source>
        <dbReference type="ARBA" id="ARBA00023002"/>
    </source>
</evidence>
<comment type="pathway">
    <text evidence="12">Cofactor biosynthesis; ubiquinone biosynthesis.</text>
</comment>
<dbReference type="SUPFAM" id="SSF51905">
    <property type="entry name" value="FAD/NAD(P)-binding domain"/>
    <property type="match status" value="1"/>
</dbReference>
<sequence length="457" mass="50657">MSTMFKILQLRINSGCGKRLLGTLAAKEAGHYDVIIGGGGLVGTSLLVSLAKNETLCNKKILMLEGASEYKPQSRSKFSNRVSAINKQSVQLLKSVNAWDFIESIRYKPVMEMQVWDAISGESINFNHPNFSDSVACIVENDLMLEGMYRQLNDLLNVRIMNEAKIDYCLLPKDGAEKSEVTLKSGEKFTCDLLVGADGFNSTIRKAMDVNNYTVMYKQMGVVATLELDTSEYSGNTIAWQKFLSTGPVALLPLTDNLSSLVWTTTYDHARELLKMDPSEFVNALNEAFSKDYRKSSVVNNVMKFVDTVSPFKSNQMLLMPPKVLNVQDGSRAQFPLGFGHASSYACKGAVVIGDAAHRVHPMAGQGVNLGYGDVLKLTEVLSEATYNGSNLNDIQYLLKYEQERLKANLPIMLGVHALQRIYCNDFTPLVLARSLGVKFTNSVPPLKRFFMERAMA</sequence>
<dbReference type="GO" id="GO:0071949">
    <property type="term" value="F:FAD binding"/>
    <property type="evidence" value="ECO:0007669"/>
    <property type="project" value="InterPro"/>
</dbReference>
<keyword evidence="5 12" id="KW-0999">Mitochondrion inner membrane</keyword>
<proteinExistence type="inferred from homology"/>
<comment type="subunit">
    <text evidence="12">Component of a multi-subunit COQ enzyme complex.</text>
</comment>
<evidence type="ECO:0000256" key="7">
    <source>
        <dbReference type="ARBA" id="ARBA00022946"/>
    </source>
</evidence>
<evidence type="ECO:0000256" key="12">
    <source>
        <dbReference type="HAMAP-Rule" id="MF_03193"/>
    </source>
</evidence>
<dbReference type="OrthoDB" id="683240at2759"/>
<feature type="domain" description="FAD-binding" evidence="13">
    <location>
        <begin position="32"/>
        <end position="292"/>
    </location>
</feature>
<comment type="subcellular location">
    <subcellularLocation>
        <location evidence="12">Mitochondrion inner membrane</location>
        <topology evidence="12">Peripheral membrane protein</topology>
        <orientation evidence="12">Matrix side</orientation>
    </subcellularLocation>
</comment>
<evidence type="ECO:0000256" key="4">
    <source>
        <dbReference type="ARBA" id="ARBA00022688"/>
    </source>
</evidence>
<dbReference type="GO" id="GO:0031314">
    <property type="term" value="C:extrinsic component of mitochondrial inner membrane"/>
    <property type="evidence" value="ECO:0007669"/>
    <property type="project" value="UniProtKB-UniRule"/>
</dbReference>
<evidence type="ECO:0000259" key="13">
    <source>
        <dbReference type="Pfam" id="PF01494"/>
    </source>
</evidence>
<feature type="domain" description="FAD-binding" evidence="13">
    <location>
        <begin position="349"/>
        <end position="407"/>
    </location>
</feature>
<evidence type="ECO:0000256" key="10">
    <source>
        <dbReference type="ARBA" id="ARBA00023128"/>
    </source>
</evidence>
<keyword evidence="15" id="KW-1185">Reference proteome</keyword>
<dbReference type="PRINTS" id="PR00420">
    <property type="entry name" value="RNGMNOXGNASE"/>
</dbReference>
<evidence type="ECO:0000256" key="2">
    <source>
        <dbReference type="ARBA" id="ARBA00005349"/>
    </source>
</evidence>
<keyword evidence="3 12" id="KW-0285">Flavoprotein</keyword>
<evidence type="ECO:0000256" key="6">
    <source>
        <dbReference type="ARBA" id="ARBA00022827"/>
    </source>
</evidence>
<comment type="similarity">
    <text evidence="2 12">Belongs to the UbiH/COQ6 family.</text>
</comment>
<dbReference type="InterPro" id="IPR010971">
    <property type="entry name" value="UbiH/COQ6"/>
</dbReference>
<dbReference type="PANTHER" id="PTHR43876">
    <property type="entry name" value="UBIQUINONE BIOSYNTHESIS MONOOXYGENASE COQ6, MITOCHONDRIAL"/>
    <property type="match status" value="1"/>
</dbReference>
<keyword evidence="8 12" id="KW-0560">Oxidoreductase</keyword>
<evidence type="ECO:0000256" key="5">
    <source>
        <dbReference type="ARBA" id="ARBA00022792"/>
    </source>
</evidence>
<name>A0A9N9S2H9_9DIPT</name>
<comment type="catalytic activity">
    <reaction evidence="12">
        <text>a 4-hydroxy-3-(all-trans-polyprenyl)benzoate + 2 reduced [2Fe-2S]-[ferredoxin] + O2 + 2 H(+) = a 3,4-dihydroxy-5-(all-trans-polyprenyl)benzoate + 2 oxidized [2Fe-2S]-[ferredoxin] + H2O</text>
        <dbReference type="Rhea" id="RHEA:81195"/>
        <dbReference type="Rhea" id="RHEA-COMP:9514"/>
        <dbReference type="Rhea" id="RHEA-COMP:10000"/>
        <dbReference type="Rhea" id="RHEA-COMP:10001"/>
        <dbReference type="Rhea" id="RHEA-COMP:10930"/>
        <dbReference type="ChEBI" id="CHEBI:15377"/>
        <dbReference type="ChEBI" id="CHEBI:15378"/>
        <dbReference type="ChEBI" id="CHEBI:15379"/>
        <dbReference type="ChEBI" id="CHEBI:33737"/>
        <dbReference type="ChEBI" id="CHEBI:33738"/>
        <dbReference type="ChEBI" id="CHEBI:64694"/>
        <dbReference type="ChEBI" id="CHEBI:78396"/>
        <dbReference type="EC" id="1.14.15.45"/>
    </reaction>
</comment>
<dbReference type="AlphaFoldDB" id="A0A9N9S2H9"/>
<comment type="function">
    <text evidence="12">FAD-dependent monooxygenase required for two non-consecutive steps during ubiquinone biosynthesis. Required for the C5-ring hydroxylation during ubiquinone biosynthesis by catalyzing the hydroxylation of 4-hydroxy-3-(all-trans-polyprenyl)benzoic acid to 3,4-dihydroxy-5-(all-trans-polyprenyl)benzoic acid. Also acts downstream of coq4, for the C1-hydroxylation during ubiquinone biosynthesis by catalyzing the hydroxylation of 2-methoxy-6-(all-trans-polyprenyl)phenol to 2-methoxy-6-(all-trans-polyprenyl)benzene-1,4-diol. The electrons required for the hydroxylation reaction are funneled indirectly to coq6 from NADPH via a ferredoxin/ferredoxin reductase system.</text>
</comment>
<dbReference type="EMBL" id="OU895879">
    <property type="protein sequence ID" value="CAG9807994.1"/>
    <property type="molecule type" value="Genomic_DNA"/>
</dbReference>
<reference evidence="14" key="2">
    <citation type="submission" date="2022-10" db="EMBL/GenBank/DDBJ databases">
        <authorList>
            <consortium name="ENA_rothamsted_submissions"/>
            <consortium name="culmorum"/>
            <person name="King R."/>
        </authorList>
    </citation>
    <scope>NUCLEOTIDE SEQUENCE</scope>
</reference>
<dbReference type="GO" id="GO:0106364">
    <property type="term" value="F:4-hydroxy-3-all-trans-polyprenylbenzoate oxygenase activity"/>
    <property type="evidence" value="ECO:0007669"/>
    <property type="project" value="UniProtKB-EC"/>
</dbReference>
<keyword evidence="4 12" id="KW-0831">Ubiquinone biosynthesis</keyword>
<evidence type="ECO:0000256" key="11">
    <source>
        <dbReference type="ARBA" id="ARBA00023136"/>
    </source>
</evidence>
<dbReference type="Pfam" id="PF01494">
    <property type="entry name" value="FAD_binding_3"/>
    <property type="match status" value="2"/>
</dbReference>
<evidence type="ECO:0000256" key="9">
    <source>
        <dbReference type="ARBA" id="ARBA00023033"/>
    </source>
</evidence>
<protein>
    <recommendedName>
        <fullName evidence="12">Ubiquinone biosynthesis monooxygenase COQ6, mitochondrial</fullName>
        <ecNumber evidence="12">1.14.15.45</ecNumber>
    </recommendedName>
    <alternativeName>
        <fullName evidence="12">2-methoxy-6-polyprenolphenol 4-hydroxylase</fullName>
        <ecNumber evidence="12">1.14.15.46</ecNumber>
    </alternativeName>
</protein>
<dbReference type="EC" id="1.14.15.45" evidence="12"/>
<dbReference type="Proteomes" id="UP001153620">
    <property type="component" value="Chromosome 3"/>
</dbReference>
<evidence type="ECO:0000313" key="14">
    <source>
        <dbReference type="EMBL" id="CAG9807994.1"/>
    </source>
</evidence>
<keyword evidence="7" id="KW-0809">Transit peptide</keyword>
<organism evidence="14 15">
    <name type="scientific">Chironomus riparius</name>
    <dbReference type="NCBI Taxonomy" id="315576"/>
    <lineage>
        <taxon>Eukaryota</taxon>
        <taxon>Metazoa</taxon>
        <taxon>Ecdysozoa</taxon>
        <taxon>Arthropoda</taxon>
        <taxon>Hexapoda</taxon>
        <taxon>Insecta</taxon>
        <taxon>Pterygota</taxon>
        <taxon>Neoptera</taxon>
        <taxon>Endopterygota</taxon>
        <taxon>Diptera</taxon>
        <taxon>Nematocera</taxon>
        <taxon>Chironomoidea</taxon>
        <taxon>Chironomidae</taxon>
        <taxon>Chironominae</taxon>
        <taxon>Chironomus</taxon>
    </lineage>
</organism>
<dbReference type="InterPro" id="IPR036188">
    <property type="entry name" value="FAD/NAD-bd_sf"/>
</dbReference>
<dbReference type="InterPro" id="IPR002938">
    <property type="entry name" value="FAD-bd"/>
</dbReference>
<dbReference type="FunFam" id="3.50.50.60:FF:000021">
    <property type="entry name" value="Ubiquinone biosynthesis monooxygenase COQ6"/>
    <property type="match status" value="1"/>
</dbReference>
<dbReference type="PANTHER" id="PTHR43876:SF7">
    <property type="entry name" value="UBIQUINONE BIOSYNTHESIS MONOOXYGENASE COQ6, MITOCHONDRIAL"/>
    <property type="match status" value="1"/>
</dbReference>
<evidence type="ECO:0000313" key="15">
    <source>
        <dbReference type="Proteomes" id="UP001153620"/>
    </source>
</evidence>